<dbReference type="Proteomes" id="UP000799438">
    <property type="component" value="Unassembled WGS sequence"/>
</dbReference>
<name>A0A6A6BEN1_9PEZI</name>
<reference evidence="2" key="1">
    <citation type="journal article" date="2020" name="Stud. Mycol.">
        <title>101 Dothideomycetes genomes: a test case for predicting lifestyles and emergence of pathogens.</title>
        <authorList>
            <person name="Haridas S."/>
            <person name="Albert R."/>
            <person name="Binder M."/>
            <person name="Bloem J."/>
            <person name="Labutti K."/>
            <person name="Salamov A."/>
            <person name="Andreopoulos B."/>
            <person name="Baker S."/>
            <person name="Barry K."/>
            <person name="Bills G."/>
            <person name="Bluhm B."/>
            <person name="Cannon C."/>
            <person name="Castanera R."/>
            <person name="Culley D."/>
            <person name="Daum C."/>
            <person name="Ezra D."/>
            <person name="Gonzalez J."/>
            <person name="Henrissat B."/>
            <person name="Kuo A."/>
            <person name="Liang C."/>
            <person name="Lipzen A."/>
            <person name="Lutzoni F."/>
            <person name="Magnuson J."/>
            <person name="Mondo S."/>
            <person name="Nolan M."/>
            <person name="Ohm R."/>
            <person name="Pangilinan J."/>
            <person name="Park H.-J."/>
            <person name="Ramirez L."/>
            <person name="Alfaro M."/>
            <person name="Sun H."/>
            <person name="Tritt A."/>
            <person name="Yoshinaga Y."/>
            <person name="Zwiers L.-H."/>
            <person name="Turgeon B."/>
            <person name="Goodwin S."/>
            <person name="Spatafora J."/>
            <person name="Crous P."/>
            <person name="Grigoriev I."/>
        </authorList>
    </citation>
    <scope>NUCLEOTIDE SEQUENCE</scope>
    <source>
        <strain evidence="2">CBS 121167</strain>
    </source>
</reference>
<dbReference type="GeneID" id="54302691"/>
<organism evidence="2 3">
    <name type="scientific">Aplosporella prunicola CBS 121167</name>
    <dbReference type="NCBI Taxonomy" id="1176127"/>
    <lineage>
        <taxon>Eukaryota</taxon>
        <taxon>Fungi</taxon>
        <taxon>Dikarya</taxon>
        <taxon>Ascomycota</taxon>
        <taxon>Pezizomycotina</taxon>
        <taxon>Dothideomycetes</taxon>
        <taxon>Dothideomycetes incertae sedis</taxon>
        <taxon>Botryosphaeriales</taxon>
        <taxon>Aplosporellaceae</taxon>
        <taxon>Aplosporella</taxon>
    </lineage>
</organism>
<protein>
    <submittedName>
        <fullName evidence="2">Uncharacterized protein</fullName>
    </submittedName>
</protein>
<dbReference type="EMBL" id="ML995488">
    <property type="protein sequence ID" value="KAF2140931.1"/>
    <property type="molecule type" value="Genomic_DNA"/>
</dbReference>
<dbReference type="PANTHER" id="PTHR37048:SF2">
    <property type="entry name" value="QUESTIONABLE PROTEIN"/>
    <property type="match status" value="1"/>
</dbReference>
<feature type="region of interest" description="Disordered" evidence="1">
    <location>
        <begin position="312"/>
        <end position="332"/>
    </location>
</feature>
<proteinExistence type="predicted"/>
<dbReference type="PANTHER" id="PTHR37048">
    <property type="entry name" value="QUESTIONABLE PROTEIN"/>
    <property type="match status" value="1"/>
</dbReference>
<evidence type="ECO:0000313" key="2">
    <source>
        <dbReference type="EMBL" id="KAF2140931.1"/>
    </source>
</evidence>
<evidence type="ECO:0000313" key="3">
    <source>
        <dbReference type="Proteomes" id="UP000799438"/>
    </source>
</evidence>
<accession>A0A6A6BEN1</accession>
<evidence type="ECO:0000256" key="1">
    <source>
        <dbReference type="SAM" id="MobiDB-lite"/>
    </source>
</evidence>
<sequence>MAAPGTPAAGNNEEKPRLPWKVPGASYSAGVGEVDASRAEKRTNQWLERSPASFLSPLPFNRPDTPAQKNRAYISNDWRKPDPTLARHSSSFFPLPTRHPDRSSQNGSPKAGLLAEGEYTPGRIVYIRPDPKKQKEDKENPQGKENGKNGSPKGGTDASTGIQDHPAVILWSPEEDGLVPIVNITSFRGKDANDKWKDAKDRDAYVNMFPVIAHTDAPAIDLGSDSERLILHLQENKAMAKQSYVDRRQGVYMLKKDLLAKFLHNGDGERHLEEESLMKLRAKLEEPLPSLQSSASTTALAAATITLQLSPPSRPGLIPSLTSDAAPRQGQW</sequence>
<gene>
    <name evidence="2" type="ORF">K452DRAFT_334438</name>
</gene>
<feature type="compositionally biased region" description="Basic and acidic residues" evidence="1">
    <location>
        <begin position="129"/>
        <end position="147"/>
    </location>
</feature>
<feature type="region of interest" description="Disordered" evidence="1">
    <location>
        <begin position="1"/>
        <end position="161"/>
    </location>
</feature>
<dbReference type="AlphaFoldDB" id="A0A6A6BEN1"/>
<dbReference type="RefSeq" id="XP_033396644.1">
    <property type="nucleotide sequence ID" value="XM_033545193.1"/>
</dbReference>
<keyword evidence="3" id="KW-1185">Reference proteome</keyword>